<dbReference type="Gene3D" id="3.40.50.1580">
    <property type="entry name" value="Nucleoside phosphorylase domain"/>
    <property type="match status" value="1"/>
</dbReference>
<dbReference type="Pfam" id="PF12248">
    <property type="entry name" value="Methyltransf_FA"/>
    <property type="match status" value="1"/>
</dbReference>
<proteinExistence type="predicted"/>
<evidence type="ECO:0000313" key="2">
    <source>
        <dbReference type="EMBL" id="KAL3880966.1"/>
    </source>
</evidence>
<keyword evidence="3" id="KW-1185">Reference proteome</keyword>
<dbReference type="InterPro" id="IPR035994">
    <property type="entry name" value="Nucleoside_phosphorylase_sf"/>
</dbReference>
<protein>
    <recommendedName>
        <fullName evidence="1">Farnesoic acid O-methyl transferase domain-containing protein</fullName>
    </recommendedName>
</protein>
<reference evidence="2 3" key="1">
    <citation type="submission" date="2024-11" db="EMBL/GenBank/DDBJ databases">
        <title>Chromosome-level genome assembly of the freshwater bivalve Anodonta woodiana.</title>
        <authorList>
            <person name="Chen X."/>
        </authorList>
    </citation>
    <scope>NUCLEOTIDE SEQUENCE [LARGE SCALE GENOMIC DNA]</scope>
    <source>
        <strain evidence="2">MN2024</strain>
        <tissue evidence="2">Gills</tissue>
    </source>
</reference>
<feature type="domain" description="Farnesoic acid O-methyl transferase" evidence="1">
    <location>
        <begin position="172"/>
        <end position="309"/>
    </location>
</feature>
<dbReference type="SUPFAM" id="SSF53167">
    <property type="entry name" value="Purine and uridine phosphorylases"/>
    <property type="match status" value="1"/>
</dbReference>
<dbReference type="PANTHER" id="PTHR47705:SF1">
    <property type="entry name" value="PNP_UDP_1 DOMAIN-CONTAINING PROTEIN"/>
    <property type="match status" value="1"/>
</dbReference>
<dbReference type="EMBL" id="JBJQND010000004">
    <property type="protein sequence ID" value="KAL3880966.1"/>
    <property type="molecule type" value="Genomic_DNA"/>
</dbReference>
<comment type="caution">
    <text evidence="2">The sequence shown here is derived from an EMBL/GenBank/DDBJ whole genome shotgun (WGS) entry which is preliminary data.</text>
</comment>
<name>A0ABD3X5H9_SINWO</name>
<dbReference type="PANTHER" id="PTHR47705">
    <property type="entry name" value="AGAP000321-PA"/>
    <property type="match status" value="1"/>
</dbReference>
<organism evidence="2 3">
    <name type="scientific">Sinanodonta woodiana</name>
    <name type="common">Chinese pond mussel</name>
    <name type="synonym">Anodonta woodiana</name>
    <dbReference type="NCBI Taxonomy" id="1069815"/>
    <lineage>
        <taxon>Eukaryota</taxon>
        <taxon>Metazoa</taxon>
        <taxon>Spiralia</taxon>
        <taxon>Lophotrochozoa</taxon>
        <taxon>Mollusca</taxon>
        <taxon>Bivalvia</taxon>
        <taxon>Autobranchia</taxon>
        <taxon>Heteroconchia</taxon>
        <taxon>Palaeoheterodonta</taxon>
        <taxon>Unionida</taxon>
        <taxon>Unionoidea</taxon>
        <taxon>Unionidae</taxon>
        <taxon>Unioninae</taxon>
        <taxon>Sinanodonta</taxon>
    </lineage>
</organism>
<sequence length="738" mass="83252">MQNTDDPEEVVLTAGKRGEKATIHLERKRTSEIDKNKVHHVAGGPYKGILINKAEDNLEVVEPPEGRLEFLAYLVNQDKNNEPIQDYWTLKFWFRGKADGLTKKRAFTEYFQDLMNPTNFPKNYVGFMKKALVLLKSYTLIKRVVLEVEQSLLGSPEDSLPPIKSFVSVFTNDTFTYRNVPEIPVNNKTFLTFMVMASADAHIALSAVYGDVDRKTYEIVIGAEGNTKSMIRDGSMGKIQSEALTINVLSKSELHYFWISWGKHHVEVGRGAQYGHGRFLDWNVPPNRQFHVNALAVATGYASFGQWEFAELFDPDKDFGKDARKARVKLSLLWIARKQRMLQYLEEAYPNTIEIKVLLQQSKIKPADMITAMVMLKDLEKKNLIREVDEGRWLRIQSGGFTQTDHEVKLVKDVPQLTGREQPTIAIITSLYCEKLAVDAMIEDKVTFVKYKTEGESQVYTVGQIGRFKVVCTKLSKTPGSAQIGVISAENTVTRLLGTFSKVEHVLLVGVGGGVPHYTDYSKHVRLGDVVVSLTNNKNEPLYIQCQKVEKLGSANGYTYNTSCWDCADRTLQNVVSSLRQITDSSIHAMKPWEPNIEQGLEILCSEESYFHRPSLKSDKLYYTKPDGTTVQVDHPLPTGRAALSHQDGQPKIHYGVIGTGKLIARTDNLKRDFAQMNDVKAFDVDFSSVLDSLEGNRNESFLIIRGIVDYQDGVKKEWQPYASVVAAAYMKSLIMAM</sequence>
<gene>
    <name evidence="2" type="ORF">ACJMK2_033167</name>
</gene>
<dbReference type="InterPro" id="IPR022041">
    <property type="entry name" value="Methyltransf_FA"/>
</dbReference>
<accession>A0ABD3X5H9</accession>
<dbReference type="Proteomes" id="UP001634394">
    <property type="component" value="Unassembled WGS sequence"/>
</dbReference>
<evidence type="ECO:0000259" key="1">
    <source>
        <dbReference type="Pfam" id="PF12248"/>
    </source>
</evidence>
<dbReference type="AlphaFoldDB" id="A0ABD3X5H9"/>
<evidence type="ECO:0000313" key="3">
    <source>
        <dbReference type="Proteomes" id="UP001634394"/>
    </source>
</evidence>